<evidence type="ECO:0000313" key="2">
    <source>
        <dbReference type="Proteomes" id="UP000887540"/>
    </source>
</evidence>
<proteinExistence type="predicted"/>
<keyword evidence="2" id="KW-1185">Reference proteome</keyword>
<dbReference type="Proteomes" id="UP000887540">
    <property type="component" value="Unplaced"/>
</dbReference>
<sequence>MIYLFFLFILNTSYAINASPILSDVTIQETIYKNTDKLRNDSLYIANLIFNGFENEKIDTVHEKVVAIEDSLNALKESQKELQKESNVTALEKVLYDNIFKSEIISELSQMLEVLMIGNNYINSNETLPNDATAKELLRNLYDRLNYINEQNKQLQLNGVDPIPDLILEVMEWRVLLLDLVDSNYYIIMLIYKGTLNDSVYEIHQKVASIEGAVNNLKWVEQKTMIPSFESQINATMPKFEMLLDLSKLMENFELFVKNVFSNTNEAATPFFMGKVTDFLNNMKHQLAIVYDLNEQFRQQGITPLSEEVIKIIEQRLNASVILLDFRNFYNVIFNKTIENLTIKEKEKIYEIMVQIERDYDASDVNNTFTNASFSLVEYTKLVYEFASFYDYFEVDDNGELVAEITPDVIKAMNKIVDSLKERVKHIKSADQFPSNGEFAPLFAELYFETVSLNNDPKRNPARALYLINEMDNQIEIIFNGTTTAEQQQGLHKVLMKAKEDTLSGQKDFYKSILLALVEYKHYL</sequence>
<evidence type="ECO:0000256" key="1">
    <source>
        <dbReference type="SAM" id="SignalP"/>
    </source>
</evidence>
<protein>
    <submittedName>
        <fullName evidence="3">Uncharacterized protein</fullName>
    </submittedName>
</protein>
<dbReference type="AlphaFoldDB" id="A0A914E803"/>
<name>A0A914E803_9BILA</name>
<feature type="signal peptide" evidence="1">
    <location>
        <begin position="1"/>
        <end position="18"/>
    </location>
</feature>
<dbReference type="WBParaSite" id="ACRNAN_scaffold633.g7479.t1">
    <property type="protein sequence ID" value="ACRNAN_scaffold633.g7479.t1"/>
    <property type="gene ID" value="ACRNAN_scaffold633.g7479"/>
</dbReference>
<evidence type="ECO:0000313" key="3">
    <source>
        <dbReference type="WBParaSite" id="ACRNAN_scaffold633.g7479.t1"/>
    </source>
</evidence>
<organism evidence="2 3">
    <name type="scientific">Acrobeloides nanus</name>
    <dbReference type="NCBI Taxonomy" id="290746"/>
    <lineage>
        <taxon>Eukaryota</taxon>
        <taxon>Metazoa</taxon>
        <taxon>Ecdysozoa</taxon>
        <taxon>Nematoda</taxon>
        <taxon>Chromadorea</taxon>
        <taxon>Rhabditida</taxon>
        <taxon>Tylenchina</taxon>
        <taxon>Cephalobomorpha</taxon>
        <taxon>Cephaloboidea</taxon>
        <taxon>Cephalobidae</taxon>
        <taxon>Acrobeloides</taxon>
    </lineage>
</organism>
<accession>A0A914E803</accession>
<reference evidence="3" key="1">
    <citation type="submission" date="2022-11" db="UniProtKB">
        <authorList>
            <consortium name="WormBaseParasite"/>
        </authorList>
    </citation>
    <scope>IDENTIFICATION</scope>
</reference>
<keyword evidence="1" id="KW-0732">Signal</keyword>
<feature type="chain" id="PRO_5037271780" evidence="1">
    <location>
        <begin position="19"/>
        <end position="524"/>
    </location>
</feature>